<dbReference type="HOGENOM" id="CLU_3181769_0_0_3"/>
<gene>
    <name evidence="1" type="ORF">Chro_2585</name>
</gene>
<keyword evidence="2" id="KW-1185">Reference proteome</keyword>
<name>K9U0U0_CHRTP</name>
<protein>
    <submittedName>
        <fullName evidence="1">Uncharacterized protein</fullName>
    </submittedName>
</protein>
<proteinExistence type="predicted"/>
<dbReference type="InParanoid" id="K9U0U0"/>
<evidence type="ECO:0000313" key="2">
    <source>
        <dbReference type="Proteomes" id="UP000010384"/>
    </source>
</evidence>
<dbReference type="EMBL" id="CP003597">
    <property type="protein sequence ID" value="AFY88061.1"/>
    <property type="molecule type" value="Genomic_DNA"/>
</dbReference>
<accession>K9U0U0</accession>
<dbReference type="AlphaFoldDB" id="K9U0U0"/>
<dbReference type="STRING" id="251229.Chro_2585"/>
<sequence>MPTIAAASVKTTLQREISSRNCFVSDRAVYTEQFQVNYSASNYLIS</sequence>
<organism evidence="1 2">
    <name type="scientific">Chroococcidiopsis thermalis (strain PCC 7203)</name>
    <dbReference type="NCBI Taxonomy" id="251229"/>
    <lineage>
        <taxon>Bacteria</taxon>
        <taxon>Bacillati</taxon>
        <taxon>Cyanobacteriota</taxon>
        <taxon>Cyanophyceae</taxon>
        <taxon>Chroococcidiopsidales</taxon>
        <taxon>Chroococcidiopsidaceae</taxon>
        <taxon>Chroococcidiopsis</taxon>
    </lineage>
</organism>
<reference evidence="1 2" key="1">
    <citation type="submission" date="2012-06" db="EMBL/GenBank/DDBJ databases">
        <title>Finished chromosome of genome of Chroococcidiopsis thermalis PCC 7203.</title>
        <authorList>
            <consortium name="US DOE Joint Genome Institute"/>
            <person name="Gugger M."/>
            <person name="Coursin T."/>
            <person name="Rippka R."/>
            <person name="Tandeau De Marsac N."/>
            <person name="Huntemann M."/>
            <person name="Wei C.-L."/>
            <person name="Han J."/>
            <person name="Detter J.C."/>
            <person name="Han C."/>
            <person name="Tapia R."/>
            <person name="Davenport K."/>
            <person name="Daligault H."/>
            <person name="Erkkila T."/>
            <person name="Gu W."/>
            <person name="Munk A.C.C."/>
            <person name="Teshima H."/>
            <person name="Xu Y."/>
            <person name="Chain P."/>
            <person name="Chen A."/>
            <person name="Krypides N."/>
            <person name="Mavromatis K."/>
            <person name="Markowitz V."/>
            <person name="Szeto E."/>
            <person name="Ivanova N."/>
            <person name="Mikhailova N."/>
            <person name="Ovchinnikova G."/>
            <person name="Pagani I."/>
            <person name="Pati A."/>
            <person name="Goodwin L."/>
            <person name="Peters L."/>
            <person name="Pitluck S."/>
            <person name="Woyke T."/>
            <person name="Kerfeld C."/>
        </authorList>
    </citation>
    <scope>NUCLEOTIDE SEQUENCE [LARGE SCALE GENOMIC DNA]</scope>
    <source>
        <strain evidence="1 2">PCC 7203</strain>
    </source>
</reference>
<evidence type="ECO:0000313" key="1">
    <source>
        <dbReference type="EMBL" id="AFY88061.1"/>
    </source>
</evidence>
<dbReference type="Proteomes" id="UP000010384">
    <property type="component" value="Chromosome"/>
</dbReference>
<dbReference type="KEGG" id="cthe:Chro_2585"/>